<reference evidence="11 12" key="1">
    <citation type="submission" date="2019-03" db="EMBL/GenBank/DDBJ databases">
        <title>Genomic Encyclopedia of Type Strains, Phase IV (KMG-IV): sequencing the most valuable type-strain genomes for metagenomic binning, comparative biology and taxonomic classification.</title>
        <authorList>
            <person name="Goeker M."/>
        </authorList>
    </citation>
    <scope>NUCLEOTIDE SEQUENCE [LARGE SCALE GENOMIC DNA]</scope>
    <source>
        <strain evidence="11 12">DSM 25287</strain>
    </source>
</reference>
<evidence type="ECO:0000259" key="10">
    <source>
        <dbReference type="Pfam" id="PF20560"/>
    </source>
</evidence>
<evidence type="ECO:0000256" key="2">
    <source>
        <dbReference type="ARBA" id="ARBA00022475"/>
    </source>
</evidence>
<dbReference type="AlphaFoldDB" id="A0A4R2KZW8"/>
<dbReference type="NCBIfam" id="NF006583">
    <property type="entry name" value="PRK09109.1"/>
    <property type="match status" value="1"/>
</dbReference>
<keyword evidence="7" id="KW-0653">Protein transport</keyword>
<name>A0A4R2KZW8_9GAMM</name>
<keyword evidence="12" id="KW-1185">Reference proteome</keyword>
<dbReference type="GO" id="GO:0071978">
    <property type="term" value="P:bacterial-type flagellum-dependent swarming motility"/>
    <property type="evidence" value="ECO:0007669"/>
    <property type="project" value="InterPro"/>
</dbReference>
<evidence type="ECO:0000256" key="6">
    <source>
        <dbReference type="ARBA" id="ARBA00023136"/>
    </source>
</evidence>
<feature type="transmembrane region" description="Helical" evidence="8">
    <location>
        <begin position="181"/>
        <end position="204"/>
    </location>
</feature>
<keyword evidence="3 8" id="KW-0812">Transmembrane</keyword>
<dbReference type="EMBL" id="SLWY01000018">
    <property type="protein sequence ID" value="TCO79684.1"/>
    <property type="molecule type" value="Genomic_DNA"/>
</dbReference>
<accession>A0A4R2KZW8</accession>
<comment type="caution">
    <text evidence="11">The sequence shown here is derived from an EMBL/GenBank/DDBJ whole genome shotgun (WGS) entry which is preliminary data.</text>
</comment>
<feature type="transmembrane region" description="Helical" evidence="8">
    <location>
        <begin position="151"/>
        <end position="169"/>
    </location>
</feature>
<evidence type="ECO:0000256" key="7">
    <source>
        <dbReference type="RuleBase" id="RU004057"/>
    </source>
</evidence>
<sequence length="247" mass="26515">MDVLSLVGFALALIAVVGGHLLEGGHLSSLFNPSAFTIVIGGTLAASLVQSPLPEFRAAMQRLRWVVRPPWVPLDALIAKIVHWSVTARREGLLGLEGLIEHERDPFAAKALQMLVDGAEPEDIRHAMEIELGAREDFELRTARLFESMGGYAPTIGILGAVLGLIQVMENLADPTRLGSGIAAAFVATVYGVGLANLVLIPVANKLKAVIRHQSQASELLLEGVVAIARGENPRNIELRLRGYLQS</sequence>
<comment type="similarity">
    <text evidence="7">Belongs to the exbB/tolQ family.</text>
</comment>
<dbReference type="OrthoDB" id="9806929at2"/>
<evidence type="ECO:0000256" key="3">
    <source>
        <dbReference type="ARBA" id="ARBA00022692"/>
    </source>
</evidence>
<keyword evidence="5 8" id="KW-1133">Transmembrane helix</keyword>
<evidence type="ECO:0000256" key="8">
    <source>
        <dbReference type="SAM" id="Phobius"/>
    </source>
</evidence>
<proteinExistence type="inferred from homology"/>
<comment type="subcellular location">
    <subcellularLocation>
        <location evidence="1">Cell membrane</location>
        <topology evidence="1">Multi-pass membrane protein</topology>
    </subcellularLocation>
    <subcellularLocation>
        <location evidence="7">Membrane</location>
        <topology evidence="7">Multi-pass membrane protein</topology>
    </subcellularLocation>
</comment>
<dbReference type="GO" id="GO:0006935">
    <property type="term" value="P:chemotaxis"/>
    <property type="evidence" value="ECO:0007669"/>
    <property type="project" value="InterPro"/>
</dbReference>
<evidence type="ECO:0000259" key="9">
    <source>
        <dbReference type="Pfam" id="PF01618"/>
    </source>
</evidence>
<dbReference type="PANTHER" id="PTHR30433:SF3">
    <property type="entry name" value="MOTILITY PROTEIN A"/>
    <property type="match status" value="1"/>
</dbReference>
<gene>
    <name evidence="11" type="ORF">EV699_11870</name>
</gene>
<dbReference type="GO" id="GO:0015031">
    <property type="term" value="P:protein transport"/>
    <property type="evidence" value="ECO:0007669"/>
    <property type="project" value="UniProtKB-KW"/>
</dbReference>
<dbReference type="RefSeq" id="WP_132544573.1">
    <property type="nucleotide sequence ID" value="NZ_SLWY01000018.1"/>
</dbReference>
<evidence type="ECO:0000256" key="4">
    <source>
        <dbReference type="ARBA" id="ARBA00022779"/>
    </source>
</evidence>
<feature type="transmembrane region" description="Helical" evidence="8">
    <location>
        <begin position="35"/>
        <end position="53"/>
    </location>
</feature>
<evidence type="ECO:0000256" key="5">
    <source>
        <dbReference type="ARBA" id="ARBA00022989"/>
    </source>
</evidence>
<dbReference type="InterPro" id="IPR046786">
    <property type="entry name" value="MotA_N"/>
</dbReference>
<keyword evidence="7" id="KW-0813">Transport</keyword>
<dbReference type="GO" id="GO:0005886">
    <property type="term" value="C:plasma membrane"/>
    <property type="evidence" value="ECO:0007669"/>
    <property type="project" value="UniProtKB-SubCell"/>
</dbReference>
<keyword evidence="6 8" id="KW-0472">Membrane</keyword>
<dbReference type="InterPro" id="IPR002898">
    <property type="entry name" value="MotA_ExbB_proton_chnl"/>
</dbReference>
<dbReference type="Proteomes" id="UP000295765">
    <property type="component" value="Unassembled WGS sequence"/>
</dbReference>
<protein>
    <submittedName>
        <fullName evidence="11">Chemotaxis protein MotA</fullName>
    </submittedName>
</protein>
<dbReference type="PANTHER" id="PTHR30433">
    <property type="entry name" value="CHEMOTAXIS PROTEIN MOTA"/>
    <property type="match status" value="1"/>
</dbReference>
<feature type="domain" description="MotA/TolQ/ExbB proton channel" evidence="9">
    <location>
        <begin position="102"/>
        <end position="217"/>
    </location>
</feature>
<dbReference type="Pfam" id="PF20560">
    <property type="entry name" value="MotA_N"/>
    <property type="match status" value="1"/>
</dbReference>
<evidence type="ECO:0000256" key="1">
    <source>
        <dbReference type="ARBA" id="ARBA00004651"/>
    </source>
</evidence>
<organism evidence="11 12">
    <name type="scientific">Plasticicumulans lactativorans</name>
    <dbReference type="NCBI Taxonomy" id="1133106"/>
    <lineage>
        <taxon>Bacteria</taxon>
        <taxon>Pseudomonadati</taxon>
        <taxon>Pseudomonadota</taxon>
        <taxon>Gammaproteobacteria</taxon>
        <taxon>Candidatus Competibacteraceae</taxon>
        <taxon>Plasticicumulans</taxon>
    </lineage>
</organism>
<dbReference type="InterPro" id="IPR047055">
    <property type="entry name" value="MotA-like"/>
</dbReference>
<keyword evidence="2" id="KW-1003">Cell membrane</keyword>
<evidence type="ECO:0000313" key="12">
    <source>
        <dbReference type="Proteomes" id="UP000295765"/>
    </source>
</evidence>
<evidence type="ECO:0000313" key="11">
    <source>
        <dbReference type="EMBL" id="TCO79684.1"/>
    </source>
</evidence>
<dbReference type="Pfam" id="PF01618">
    <property type="entry name" value="MotA_ExbB"/>
    <property type="match status" value="1"/>
</dbReference>
<keyword evidence="4" id="KW-0283">Flagellar rotation</keyword>
<feature type="domain" description="Motility protein A N-terminal" evidence="10">
    <location>
        <begin position="6"/>
        <end position="67"/>
    </location>
</feature>